<name>A0A409WR83_9AGAR</name>
<dbReference type="InParanoid" id="A0A409WR83"/>
<keyword evidence="2" id="KW-1185">Reference proteome</keyword>
<organism evidence="1 2">
    <name type="scientific">Panaeolus cyanescens</name>
    <dbReference type="NCBI Taxonomy" id="181874"/>
    <lineage>
        <taxon>Eukaryota</taxon>
        <taxon>Fungi</taxon>
        <taxon>Dikarya</taxon>
        <taxon>Basidiomycota</taxon>
        <taxon>Agaricomycotina</taxon>
        <taxon>Agaricomycetes</taxon>
        <taxon>Agaricomycetidae</taxon>
        <taxon>Agaricales</taxon>
        <taxon>Agaricineae</taxon>
        <taxon>Galeropsidaceae</taxon>
        <taxon>Panaeolus</taxon>
    </lineage>
</organism>
<protein>
    <recommendedName>
        <fullName evidence="3">HNH nuclease domain-containing protein</fullName>
    </recommendedName>
</protein>
<dbReference type="AlphaFoldDB" id="A0A409WR83"/>
<reference evidence="1 2" key="1">
    <citation type="journal article" date="2018" name="Evol. Lett.">
        <title>Horizontal gene cluster transfer increased hallucinogenic mushroom diversity.</title>
        <authorList>
            <person name="Reynolds H.T."/>
            <person name="Vijayakumar V."/>
            <person name="Gluck-Thaler E."/>
            <person name="Korotkin H.B."/>
            <person name="Matheny P.B."/>
            <person name="Slot J.C."/>
        </authorList>
    </citation>
    <scope>NUCLEOTIDE SEQUENCE [LARGE SCALE GENOMIC DNA]</scope>
    <source>
        <strain evidence="1 2">2629</strain>
    </source>
</reference>
<gene>
    <name evidence="1" type="ORF">CVT24_013183</name>
</gene>
<evidence type="ECO:0000313" key="2">
    <source>
        <dbReference type="Proteomes" id="UP000284842"/>
    </source>
</evidence>
<accession>A0A409WR83</accession>
<evidence type="ECO:0000313" key="1">
    <source>
        <dbReference type="EMBL" id="PPQ81002.1"/>
    </source>
</evidence>
<dbReference type="OrthoDB" id="2104739at2759"/>
<dbReference type="EMBL" id="NHTK01005319">
    <property type="protein sequence ID" value="PPQ81002.1"/>
    <property type="molecule type" value="Genomic_DNA"/>
</dbReference>
<dbReference type="Proteomes" id="UP000284842">
    <property type="component" value="Unassembled WGS sequence"/>
</dbReference>
<proteinExistence type="predicted"/>
<sequence>MSAPSDRLMYNSKEATALNPINQSLVDEVCQRAYSICVEYENNASSLVAKLRGRLLGCLVSGAINPKAQRYISNQVTKYAATDGGLERLANIYIKHIIQRLRNKEDVMGLPPYDEIQDVLQAHRKEKVAKAQAYFASLNSAHESSSANQEQDLEQFEKTDRNSKEIPYVYQVLQEANYRCYITQWTDAHHIAMMKSEGKDLVELEIDEAAQPQIYVRGVHILPQFTREEMHNVIDKLPGEEPLTLHGLWKDYLAVYLENLCGKHYYDAPNLLILEPDAGCMFNEMRLWLDHDTRPDTRVLHEDYYNVALDVPYFGSKTMEKYPVSISLEDGLLPAPPHIRAHACIARACALSGFERYFEMMEK</sequence>
<evidence type="ECO:0008006" key="3">
    <source>
        <dbReference type="Google" id="ProtNLM"/>
    </source>
</evidence>
<comment type="caution">
    <text evidence="1">The sequence shown here is derived from an EMBL/GenBank/DDBJ whole genome shotgun (WGS) entry which is preliminary data.</text>
</comment>